<dbReference type="EMBL" id="AAUV01000047">
    <property type="protein sequence ID" value="EAV39607.1"/>
    <property type="molecule type" value="Genomic_DNA"/>
</dbReference>
<accession>A0NIT0</accession>
<dbReference type="Pfam" id="PF00359">
    <property type="entry name" value="PTS_EIIA_2"/>
    <property type="match status" value="1"/>
</dbReference>
<evidence type="ECO:0000313" key="2">
    <source>
        <dbReference type="EMBL" id="EAV39607.1"/>
    </source>
</evidence>
<sequence length="160" mass="18599">MKRGQDKMYFDKRVILFDRVFPNQISVLKTLTRFLEEKNCVKSSYQQAIINRESQFPTGLNTTTVGVAIPHTDAKYVNETQIAFMSLSKPVEFKQMGDNAKVEAKFIFMLALDNPHKQPQMLQRLMALFQNEKAMKKLETIKDEKDFIEIMKKEGIEEGQ</sequence>
<keyword evidence="2" id="KW-0670">Pyruvate</keyword>
<dbReference type="AlphaFoldDB" id="A0NIT0"/>
<dbReference type="PANTHER" id="PTHR47738:SF3">
    <property type="entry name" value="PHOSPHOTRANSFERASE SYSTEM MANNITOL_FRUCTOSE-SPECIFIC IIA DOMAIN CONTAINING PROTEIN"/>
    <property type="match status" value="1"/>
</dbReference>
<dbReference type="SUPFAM" id="SSF55804">
    <property type="entry name" value="Phoshotransferase/anion transport protein"/>
    <property type="match status" value="1"/>
</dbReference>
<proteinExistence type="predicted"/>
<evidence type="ECO:0000259" key="1">
    <source>
        <dbReference type="PROSITE" id="PS51094"/>
    </source>
</evidence>
<comment type="caution">
    <text evidence="2">The sequence shown here is derived from an EMBL/GenBank/DDBJ whole genome shotgun (WGS) entry which is preliminary data.</text>
</comment>
<dbReference type="PROSITE" id="PS51094">
    <property type="entry name" value="PTS_EIIA_TYPE_2"/>
    <property type="match status" value="1"/>
</dbReference>
<organism evidence="2 3">
    <name type="scientific">Oenococcus oeni ATCC BAA-1163</name>
    <dbReference type="NCBI Taxonomy" id="379360"/>
    <lineage>
        <taxon>Bacteria</taxon>
        <taxon>Bacillati</taxon>
        <taxon>Bacillota</taxon>
        <taxon>Bacilli</taxon>
        <taxon>Lactobacillales</taxon>
        <taxon>Lactobacillaceae</taxon>
        <taxon>Oenococcus</taxon>
    </lineage>
</organism>
<feature type="domain" description="PTS EIIA type-2" evidence="1">
    <location>
        <begin position="8"/>
        <end position="154"/>
    </location>
</feature>
<keyword evidence="2" id="KW-0808">Transferase</keyword>
<protein>
    <submittedName>
        <fullName evidence="2">Phosphoenolpyruvate-dependent sugar phosphotransferase system EIIA, probable galactitol specific</fullName>
    </submittedName>
</protein>
<dbReference type="Proteomes" id="UP000003346">
    <property type="component" value="Unassembled WGS sequence"/>
</dbReference>
<dbReference type="PANTHER" id="PTHR47738">
    <property type="entry name" value="PTS SYSTEM FRUCTOSE-LIKE EIIA COMPONENT-RELATED"/>
    <property type="match status" value="1"/>
</dbReference>
<dbReference type="HOGENOM" id="CLU_072531_6_0_9"/>
<dbReference type="GO" id="GO:0016740">
    <property type="term" value="F:transferase activity"/>
    <property type="evidence" value="ECO:0007669"/>
    <property type="project" value="UniProtKB-KW"/>
</dbReference>
<dbReference type="InterPro" id="IPR002178">
    <property type="entry name" value="PTS_EIIA_type-2_dom"/>
</dbReference>
<dbReference type="Gene3D" id="3.40.930.10">
    <property type="entry name" value="Mannitol-specific EII, Chain A"/>
    <property type="match status" value="1"/>
</dbReference>
<gene>
    <name evidence="2" type="ORF">OENOO_52031</name>
</gene>
<dbReference type="CDD" id="cd00211">
    <property type="entry name" value="PTS_IIA_fru"/>
    <property type="match status" value="1"/>
</dbReference>
<name>A0NIT0_OENOE</name>
<dbReference type="InterPro" id="IPR016152">
    <property type="entry name" value="PTrfase/Anion_transptr"/>
</dbReference>
<dbReference type="InterPro" id="IPR051541">
    <property type="entry name" value="PTS_SugarTrans_NitroReg"/>
</dbReference>
<reference evidence="2 3" key="1">
    <citation type="submission" date="2006-11" db="EMBL/GenBank/DDBJ databases">
        <authorList>
            <consortium name="Laboratoire de Microbiologie (Universite Bourgogne)"/>
            <consortium name="GENOME Express"/>
            <consortium name="UMR Oenologie Ampelologie (Universite Bordeaux 2)"/>
            <person name="Guzzo J."/>
        </authorList>
    </citation>
    <scope>NUCLEOTIDE SEQUENCE [LARGE SCALE GENOMIC DNA]</scope>
    <source>
        <strain evidence="2 3">ATCC BAA-1163</strain>
    </source>
</reference>
<evidence type="ECO:0000313" key="3">
    <source>
        <dbReference type="Proteomes" id="UP000003346"/>
    </source>
</evidence>